<dbReference type="EMBL" id="FNKD01000004">
    <property type="protein sequence ID" value="SDR03193.1"/>
    <property type="molecule type" value="Genomic_DNA"/>
</dbReference>
<dbReference type="InterPro" id="IPR027417">
    <property type="entry name" value="P-loop_NTPase"/>
</dbReference>
<dbReference type="STRING" id="553311.SAMN05216231_3357"/>
<dbReference type="SMART" id="SM00450">
    <property type="entry name" value="RHOD"/>
    <property type="match status" value="1"/>
</dbReference>
<dbReference type="InterPro" id="IPR001763">
    <property type="entry name" value="Rhodanese-like_dom"/>
</dbReference>
<dbReference type="Proteomes" id="UP000199444">
    <property type="component" value="Unassembled WGS sequence"/>
</dbReference>
<dbReference type="NCBIfam" id="TIGR03167">
    <property type="entry name" value="tRNA_sel_U_synt"/>
    <property type="match status" value="1"/>
</dbReference>
<dbReference type="GO" id="GO:0002098">
    <property type="term" value="P:tRNA wobble uridine modification"/>
    <property type="evidence" value="ECO:0007669"/>
    <property type="project" value="InterPro"/>
</dbReference>
<name>A0A1H1FQ51_9BACI</name>
<dbReference type="RefSeq" id="WP_092494095.1">
    <property type="nucleotide sequence ID" value="NZ_FNKD01000004.1"/>
</dbReference>
<evidence type="ECO:0000313" key="3">
    <source>
        <dbReference type="EMBL" id="SDR03193.1"/>
    </source>
</evidence>
<protein>
    <submittedName>
        <fullName evidence="3">tRNA 2-selenouridine synthase</fullName>
    </submittedName>
</protein>
<dbReference type="Pfam" id="PF00581">
    <property type="entry name" value="Rhodanese"/>
    <property type="match status" value="1"/>
</dbReference>
<dbReference type="Gene3D" id="3.40.50.300">
    <property type="entry name" value="P-loop containing nucleotide triphosphate hydrolases"/>
    <property type="match status" value="1"/>
</dbReference>
<dbReference type="Gene3D" id="3.40.250.10">
    <property type="entry name" value="Rhodanese-like domain"/>
    <property type="match status" value="1"/>
</dbReference>
<dbReference type="NCBIfam" id="NF008750">
    <property type="entry name" value="PRK11784.1-2"/>
    <property type="match status" value="1"/>
</dbReference>
<dbReference type="AlphaFoldDB" id="A0A1H1FQ51"/>
<feature type="domain" description="Rhodanese" evidence="2">
    <location>
        <begin position="15"/>
        <end position="131"/>
    </location>
</feature>
<dbReference type="InterPro" id="IPR017582">
    <property type="entry name" value="SelU"/>
</dbReference>
<accession>A0A1H1FQ51</accession>
<gene>
    <name evidence="3" type="ORF">SAMN05216231_3357</name>
</gene>
<proteinExistence type="predicted"/>
<sequence>MFQDITLQDLFNKQNNEPHTVIDVRSPKEYHDATIPGSINIPIFTNDERAEVGTLYKQVGQDAAKERGLAIFSAKLPEFIAAFNQIETPKTVFCWRGGMRSKTAATVLDLMGIEVQRLTGGYRTYRQWIVGMLDNPEFKPVVLVLNGNTGSGKTALLKQLSQKGYPVLDLEGMAGHRGSIFGQIGLVPSNQKKFESLLVEKLLRYKDAPFVLLEGESKRIGKVTIPDFLYNRKEQGLQLFIDLPVDERVRNILDDYQPWNSPDKFLEAFRLIKKRIHTPIAAEIDHDLQNGNYHNAVKLLLEYYYDPKYEHSAKQFPNGRKIHLQATNIDDALQQIEDELTEVGNKIKIKVRD</sequence>
<dbReference type="SUPFAM" id="SSF52540">
    <property type="entry name" value="P-loop containing nucleoside triphosphate hydrolases"/>
    <property type="match status" value="1"/>
</dbReference>
<keyword evidence="1" id="KW-0711">Selenium</keyword>
<evidence type="ECO:0000256" key="1">
    <source>
        <dbReference type="ARBA" id="ARBA00023266"/>
    </source>
</evidence>
<dbReference type="NCBIfam" id="NF008752">
    <property type="entry name" value="PRK11784.1-4"/>
    <property type="match status" value="1"/>
</dbReference>
<organism evidence="3 4">
    <name type="scientific">Virgibacillus salinus</name>
    <dbReference type="NCBI Taxonomy" id="553311"/>
    <lineage>
        <taxon>Bacteria</taxon>
        <taxon>Bacillati</taxon>
        <taxon>Bacillota</taxon>
        <taxon>Bacilli</taxon>
        <taxon>Bacillales</taxon>
        <taxon>Bacillaceae</taxon>
        <taxon>Virgibacillus</taxon>
    </lineage>
</organism>
<keyword evidence="4" id="KW-1185">Reference proteome</keyword>
<dbReference type="GO" id="GO:0043828">
    <property type="term" value="F:tRNA 2-selenouridine synthase activity"/>
    <property type="evidence" value="ECO:0007669"/>
    <property type="project" value="InterPro"/>
</dbReference>
<evidence type="ECO:0000313" key="4">
    <source>
        <dbReference type="Proteomes" id="UP000199444"/>
    </source>
</evidence>
<dbReference type="Pfam" id="PF26341">
    <property type="entry name" value="AAA_SelU"/>
    <property type="match status" value="1"/>
</dbReference>
<dbReference type="SUPFAM" id="SSF52821">
    <property type="entry name" value="Rhodanese/Cell cycle control phosphatase"/>
    <property type="match status" value="1"/>
</dbReference>
<dbReference type="InterPro" id="IPR058840">
    <property type="entry name" value="AAA_SelU"/>
</dbReference>
<dbReference type="InterPro" id="IPR036873">
    <property type="entry name" value="Rhodanese-like_dom_sf"/>
</dbReference>
<dbReference type="PANTHER" id="PTHR30401:SF0">
    <property type="entry name" value="TRNA 2-SELENOURIDINE SYNTHASE"/>
    <property type="match status" value="1"/>
</dbReference>
<reference evidence="3 4" key="1">
    <citation type="submission" date="2016-10" db="EMBL/GenBank/DDBJ databases">
        <authorList>
            <person name="de Groot N.N."/>
        </authorList>
    </citation>
    <scope>NUCLEOTIDE SEQUENCE [LARGE SCALE GENOMIC DNA]</scope>
    <source>
        <strain evidence="3 4">CGMCC 1.10449</strain>
    </source>
</reference>
<dbReference type="PANTHER" id="PTHR30401">
    <property type="entry name" value="TRNA 2-SELENOURIDINE SYNTHASE"/>
    <property type="match status" value="1"/>
</dbReference>
<evidence type="ECO:0000259" key="2">
    <source>
        <dbReference type="PROSITE" id="PS50206"/>
    </source>
</evidence>
<dbReference type="PROSITE" id="PS50206">
    <property type="entry name" value="RHODANESE_3"/>
    <property type="match status" value="1"/>
</dbReference>